<dbReference type="InterPro" id="IPR022023">
    <property type="entry name" value="U1snRNP70_N"/>
</dbReference>
<keyword evidence="4" id="KW-0507">mRNA processing</keyword>
<dbReference type="Pfam" id="PF12220">
    <property type="entry name" value="U1snRNP70_N"/>
    <property type="match status" value="1"/>
</dbReference>
<accession>A0A226ER44</accession>
<feature type="compositionally biased region" description="Basic residues" evidence="9">
    <location>
        <begin position="259"/>
        <end position="274"/>
    </location>
</feature>
<dbReference type="GO" id="GO:0071004">
    <property type="term" value="C:U2-type prespliceosome"/>
    <property type="evidence" value="ECO:0007669"/>
    <property type="project" value="TreeGrafter"/>
</dbReference>
<dbReference type="InterPro" id="IPR034143">
    <property type="entry name" value="snRNP70_RRM"/>
</dbReference>
<dbReference type="OrthoDB" id="4207594at2759"/>
<evidence type="ECO:0000256" key="7">
    <source>
        <dbReference type="ARBA" id="ARBA00023274"/>
    </source>
</evidence>
<keyword evidence="6" id="KW-0539">Nucleus</keyword>
<feature type="compositionally biased region" description="Basic residues" evidence="9">
    <location>
        <begin position="309"/>
        <end position="320"/>
    </location>
</feature>
<comment type="caution">
    <text evidence="11">The sequence shown here is derived from an EMBL/GenBank/DDBJ whole genome shotgun (WGS) entry which is preliminary data.</text>
</comment>
<dbReference type="CDD" id="cd12236">
    <property type="entry name" value="RRM_snRNP70"/>
    <property type="match status" value="1"/>
</dbReference>
<evidence type="ECO:0000256" key="4">
    <source>
        <dbReference type="ARBA" id="ARBA00022664"/>
    </source>
</evidence>
<dbReference type="GO" id="GO:0005685">
    <property type="term" value="C:U1 snRNP"/>
    <property type="evidence" value="ECO:0007669"/>
    <property type="project" value="TreeGrafter"/>
</dbReference>
<reference evidence="11 12" key="1">
    <citation type="submission" date="2015-12" db="EMBL/GenBank/DDBJ databases">
        <title>The genome of Folsomia candida.</title>
        <authorList>
            <person name="Faddeeva A."/>
            <person name="Derks M.F."/>
            <person name="Anvar Y."/>
            <person name="Smit S."/>
            <person name="Van Straalen N."/>
            <person name="Roelofs D."/>
        </authorList>
    </citation>
    <scope>NUCLEOTIDE SEQUENCE [LARGE SCALE GENOMIC DNA]</scope>
    <source>
        <strain evidence="11 12">VU population</strain>
        <tissue evidence="11">Whole body</tissue>
    </source>
</reference>
<dbReference type="Pfam" id="PF00076">
    <property type="entry name" value="RRM_1"/>
    <property type="match status" value="1"/>
</dbReference>
<evidence type="ECO:0000256" key="3">
    <source>
        <dbReference type="ARBA" id="ARBA00016996"/>
    </source>
</evidence>
<evidence type="ECO:0000256" key="5">
    <source>
        <dbReference type="ARBA" id="ARBA00022884"/>
    </source>
</evidence>
<evidence type="ECO:0000256" key="1">
    <source>
        <dbReference type="ARBA" id="ARBA00004324"/>
    </source>
</evidence>
<feature type="region of interest" description="Disordered" evidence="9">
    <location>
        <begin position="199"/>
        <end position="372"/>
    </location>
</feature>
<feature type="compositionally biased region" description="Basic and acidic residues" evidence="9">
    <location>
        <begin position="55"/>
        <end position="70"/>
    </location>
</feature>
<evidence type="ECO:0000256" key="8">
    <source>
        <dbReference type="PROSITE-ProRule" id="PRU00176"/>
    </source>
</evidence>
<organism evidence="11 12">
    <name type="scientific">Folsomia candida</name>
    <name type="common">Springtail</name>
    <dbReference type="NCBI Taxonomy" id="158441"/>
    <lineage>
        <taxon>Eukaryota</taxon>
        <taxon>Metazoa</taxon>
        <taxon>Ecdysozoa</taxon>
        <taxon>Arthropoda</taxon>
        <taxon>Hexapoda</taxon>
        <taxon>Collembola</taxon>
        <taxon>Entomobryomorpha</taxon>
        <taxon>Isotomoidea</taxon>
        <taxon>Isotomidae</taxon>
        <taxon>Proisotominae</taxon>
        <taxon>Folsomia</taxon>
    </lineage>
</organism>
<dbReference type="PANTHER" id="PTHR13952:SF5">
    <property type="entry name" value="U1 SMALL NUCLEAR RIBONUCLEOPROTEIN 70 KDA"/>
    <property type="match status" value="1"/>
</dbReference>
<dbReference type="FunFam" id="3.30.70.330:FF:000153">
    <property type="entry name" value="U1 small nuclear ribonucleoprotein 70 kDa"/>
    <property type="match status" value="1"/>
</dbReference>
<dbReference type="STRING" id="158441.A0A226ER44"/>
<dbReference type="GO" id="GO:0071011">
    <property type="term" value="C:precatalytic spliceosome"/>
    <property type="evidence" value="ECO:0007669"/>
    <property type="project" value="TreeGrafter"/>
</dbReference>
<evidence type="ECO:0000256" key="9">
    <source>
        <dbReference type="SAM" id="MobiDB-lite"/>
    </source>
</evidence>
<dbReference type="SMART" id="SM00360">
    <property type="entry name" value="RRM"/>
    <property type="match status" value="1"/>
</dbReference>
<dbReference type="GO" id="GO:0016607">
    <property type="term" value="C:nuclear speck"/>
    <property type="evidence" value="ECO:0007669"/>
    <property type="project" value="UniProtKB-SubCell"/>
</dbReference>
<dbReference type="PANTHER" id="PTHR13952">
    <property type="entry name" value="U1 SMALL NUCLEAR RIBONUCLEOPROTEIN 70 KD"/>
    <property type="match status" value="1"/>
</dbReference>
<evidence type="ECO:0000256" key="6">
    <source>
        <dbReference type="ARBA" id="ARBA00023242"/>
    </source>
</evidence>
<dbReference type="SUPFAM" id="SSF54928">
    <property type="entry name" value="RNA-binding domain, RBD"/>
    <property type="match status" value="1"/>
</dbReference>
<dbReference type="Gene3D" id="3.30.70.330">
    <property type="match status" value="1"/>
</dbReference>
<feature type="region of interest" description="Disordered" evidence="9">
    <location>
        <begin position="52"/>
        <end position="73"/>
    </location>
</feature>
<dbReference type="GO" id="GO:0000398">
    <property type="term" value="P:mRNA splicing, via spliceosome"/>
    <property type="evidence" value="ECO:0007669"/>
    <property type="project" value="TreeGrafter"/>
</dbReference>
<protein>
    <recommendedName>
        <fullName evidence="3">U1 small nuclear ribonucleoprotein 70 kDa</fullName>
    </recommendedName>
</protein>
<feature type="compositionally biased region" description="Basic residues" evidence="9">
    <location>
        <begin position="284"/>
        <end position="301"/>
    </location>
</feature>
<dbReference type="GO" id="GO:0003729">
    <property type="term" value="F:mRNA binding"/>
    <property type="evidence" value="ECO:0007669"/>
    <property type="project" value="TreeGrafter"/>
</dbReference>
<dbReference type="GO" id="GO:0030619">
    <property type="term" value="F:U1 snRNA binding"/>
    <property type="evidence" value="ECO:0007669"/>
    <property type="project" value="InterPro"/>
</dbReference>
<feature type="domain" description="RRM" evidence="10">
    <location>
        <begin position="81"/>
        <end position="159"/>
    </location>
</feature>
<sequence length="382" mass="45091">MTQFLPPNLLALFAARDPIPYLPPPCKLSHEKQRVGFTGIGQYTYLFEDPSETPAVKKGETREERRERNAQESATTVDAYKTLFVGRINFDTSESKLRREFESYGTVKKIVMVFNKKTGKPRGYAFVEYEHERDMQSAYKHADGKKIDGRRVVVDIERGRTVQGWLPRRLGGGLGKTRLGGPEVNVKISGRDVDIDRERLFRGSGDDDRGRDRDRDRGRDRSRDSSRPRRDRKDKDKDKDKERRRSREKDRGDRDKHKDKDRKRRRSKSRSRSRDKKDPEEKEKRRRSKSPREKKKKRSKSRDRDERKKDKRDREHKRDKRDKDKDPDFDLNRVKVKEEPLEGEDYPYGDGDSAFDGYMKPEKDADGFENNYPAYDDAYAAY</sequence>
<name>A0A226ER44_FOLCA</name>
<dbReference type="InterPro" id="IPR012677">
    <property type="entry name" value="Nucleotide-bd_a/b_plait_sf"/>
</dbReference>
<dbReference type="InterPro" id="IPR035979">
    <property type="entry name" value="RBD_domain_sf"/>
</dbReference>
<dbReference type="EMBL" id="LNIX01000002">
    <property type="protein sequence ID" value="OXA59617.1"/>
    <property type="molecule type" value="Genomic_DNA"/>
</dbReference>
<evidence type="ECO:0000259" key="10">
    <source>
        <dbReference type="PROSITE" id="PS50102"/>
    </source>
</evidence>
<dbReference type="InterPro" id="IPR051183">
    <property type="entry name" value="U1_U11-U12_snRNP_70-35kDa"/>
</dbReference>
<dbReference type="AlphaFoldDB" id="A0A226ER44"/>
<proteinExistence type="predicted"/>
<keyword evidence="5 8" id="KW-0694">RNA-binding</keyword>
<keyword evidence="12" id="KW-1185">Reference proteome</keyword>
<dbReference type="InterPro" id="IPR000504">
    <property type="entry name" value="RRM_dom"/>
</dbReference>
<comment type="subcellular location">
    <subcellularLocation>
        <location evidence="1">Nucleus speckle</location>
    </subcellularLocation>
    <subcellularLocation>
        <location evidence="2">Nucleus</location>
        <location evidence="2">Nucleoplasm</location>
    </subcellularLocation>
</comment>
<gene>
    <name evidence="11" type="ORF">Fcan01_05506</name>
</gene>
<dbReference type="OMA" id="GRTTKGW"/>
<feature type="compositionally biased region" description="Basic and acidic residues" evidence="9">
    <location>
        <begin position="199"/>
        <end position="258"/>
    </location>
</feature>
<feature type="compositionally biased region" description="Basic and acidic residues" evidence="9">
    <location>
        <begin position="321"/>
        <end position="340"/>
    </location>
</feature>
<dbReference type="Proteomes" id="UP000198287">
    <property type="component" value="Unassembled WGS sequence"/>
</dbReference>
<evidence type="ECO:0000256" key="2">
    <source>
        <dbReference type="ARBA" id="ARBA00004642"/>
    </source>
</evidence>
<evidence type="ECO:0000313" key="11">
    <source>
        <dbReference type="EMBL" id="OXA59617.1"/>
    </source>
</evidence>
<dbReference type="PROSITE" id="PS50102">
    <property type="entry name" value="RRM"/>
    <property type="match status" value="1"/>
</dbReference>
<evidence type="ECO:0000313" key="12">
    <source>
        <dbReference type="Proteomes" id="UP000198287"/>
    </source>
</evidence>
<keyword evidence="7" id="KW-0687">Ribonucleoprotein</keyword>